<dbReference type="InterPro" id="IPR050698">
    <property type="entry name" value="MBL"/>
</dbReference>
<evidence type="ECO:0000256" key="1">
    <source>
        <dbReference type="ARBA" id="ARBA00022801"/>
    </source>
</evidence>
<organism evidence="4 5">
    <name type="scientific">candidate division CSSED10-310 bacterium</name>
    <dbReference type="NCBI Taxonomy" id="2855610"/>
    <lineage>
        <taxon>Bacteria</taxon>
        <taxon>Bacteria division CSSED10-310</taxon>
    </lineage>
</organism>
<proteinExistence type="predicted"/>
<name>A0ABV6Z3U9_UNCC1</name>
<comment type="caution">
    <text evidence="4">The sequence shown here is derived from an EMBL/GenBank/DDBJ whole genome shotgun (WGS) entry which is preliminary data.</text>
</comment>
<dbReference type="PANTHER" id="PTHR11203">
    <property type="entry name" value="CLEAVAGE AND POLYADENYLATION SPECIFICITY FACTOR FAMILY MEMBER"/>
    <property type="match status" value="1"/>
</dbReference>
<sequence>MSHQIFSLARLNGQNWLSKLFLVLFFSLIFHGGLAAQTNRSATIGFYGAAGSIGGSCHLLDTGTEKILLDCGAYMERDLLYRNNSFPFLPSRVHYVALSHAHIDHAGRLPVLINKGFWGTILCAPPSKEIANIMLNIQHLIHRGENRYVSYSRYDIKSAVSKMREVEFGQAYTLSGGSEIRFFPAQHILGASMIHVTFGPPDQRKTLLFTGDFGNEGNSILSQRPYFEEVDYLIIESTYGGKNHGDYQEERQKFYRILRQTADDGGITIIPSFVLARTQKVLGILYQGMMSGMVNRDLNVYVDSPSASKITRLYAEHPEQLAPELQGGMLLDNSPFTFRGLHLHKTFKEIKMPAVVIAPSADASSGKIISYLKRYIERSDTRICFVSSYQAPGTVGEKIAEGAKEVMIDGEHFSINAKVYELGTFSGHGDQKQIFKWLKGFKRIDHVYVVHGVPPRSQKLAQNIRQHFKLPVTVAKYKKTYRLSDAKIVQSLETPQDMKESKDVPLMD</sequence>
<accession>A0ABV6Z3U9</accession>
<dbReference type="Gene3D" id="3.40.50.10890">
    <property type="match status" value="1"/>
</dbReference>
<evidence type="ECO:0000313" key="5">
    <source>
        <dbReference type="Proteomes" id="UP001594351"/>
    </source>
</evidence>
<dbReference type="SUPFAM" id="SSF56281">
    <property type="entry name" value="Metallo-hydrolase/oxidoreductase"/>
    <property type="match status" value="1"/>
</dbReference>
<dbReference type="SMART" id="SM00849">
    <property type="entry name" value="Lactamase_B"/>
    <property type="match status" value="1"/>
</dbReference>
<dbReference type="InterPro" id="IPR001279">
    <property type="entry name" value="Metallo-B-lactamas"/>
</dbReference>
<feature type="domain" description="Beta-Casp" evidence="3">
    <location>
        <begin position="278"/>
        <end position="399"/>
    </location>
</feature>
<dbReference type="PANTHER" id="PTHR11203:SF37">
    <property type="entry name" value="INTEGRATOR COMPLEX SUBUNIT 11"/>
    <property type="match status" value="1"/>
</dbReference>
<dbReference type="InterPro" id="IPR011108">
    <property type="entry name" value="RMMBL"/>
</dbReference>
<dbReference type="Proteomes" id="UP001594351">
    <property type="component" value="Unassembled WGS sequence"/>
</dbReference>
<reference evidence="4 5" key="1">
    <citation type="submission" date="2024-09" db="EMBL/GenBank/DDBJ databases">
        <title>Laminarin stimulates single cell rates of sulfate reduction while oxygen inhibits transcriptomic activity in coastal marine sediment.</title>
        <authorList>
            <person name="Lindsay M."/>
            <person name="Orcutt B."/>
            <person name="Emerson D."/>
            <person name="Stepanauskas R."/>
            <person name="D'Angelo T."/>
        </authorList>
    </citation>
    <scope>NUCLEOTIDE SEQUENCE [LARGE SCALE GENOMIC DNA]</scope>
    <source>
        <strain evidence="4">SAG AM-311-K15</strain>
    </source>
</reference>
<dbReference type="Gene3D" id="3.60.15.10">
    <property type="entry name" value="Ribonuclease Z/Hydroxyacylglutathione hydrolase-like"/>
    <property type="match status" value="1"/>
</dbReference>
<evidence type="ECO:0000259" key="2">
    <source>
        <dbReference type="SMART" id="SM00849"/>
    </source>
</evidence>
<dbReference type="EMBL" id="JBHPBY010000428">
    <property type="protein sequence ID" value="MFC1853122.1"/>
    <property type="molecule type" value="Genomic_DNA"/>
</dbReference>
<feature type="domain" description="Metallo-beta-lactamase" evidence="2">
    <location>
        <begin position="54"/>
        <end position="242"/>
    </location>
</feature>
<dbReference type="SMART" id="SM01027">
    <property type="entry name" value="Beta-Casp"/>
    <property type="match status" value="1"/>
</dbReference>
<keyword evidence="5" id="KW-1185">Reference proteome</keyword>
<dbReference type="CDD" id="cd16295">
    <property type="entry name" value="TTHA0252-CPSF-like_MBL-fold"/>
    <property type="match status" value="1"/>
</dbReference>
<evidence type="ECO:0000259" key="3">
    <source>
        <dbReference type="SMART" id="SM01027"/>
    </source>
</evidence>
<dbReference type="Pfam" id="PF07521">
    <property type="entry name" value="RMMBL"/>
    <property type="match status" value="1"/>
</dbReference>
<evidence type="ECO:0000313" key="4">
    <source>
        <dbReference type="EMBL" id="MFC1853122.1"/>
    </source>
</evidence>
<keyword evidence="1" id="KW-0378">Hydrolase</keyword>
<dbReference type="InterPro" id="IPR036866">
    <property type="entry name" value="RibonucZ/Hydroxyglut_hydro"/>
</dbReference>
<dbReference type="Pfam" id="PF00753">
    <property type="entry name" value="Lactamase_B"/>
    <property type="match status" value="1"/>
</dbReference>
<dbReference type="Pfam" id="PF10996">
    <property type="entry name" value="Beta-Casp"/>
    <property type="match status" value="1"/>
</dbReference>
<gene>
    <name evidence="4" type="ORF">ACFL27_23235</name>
</gene>
<protein>
    <submittedName>
        <fullName evidence="4">MBL fold metallo-hydrolase RNA specificity domain-containing protein</fullName>
    </submittedName>
</protein>
<dbReference type="InterPro" id="IPR022712">
    <property type="entry name" value="Beta_Casp"/>
</dbReference>